<name>A0ABP4IGU5_9PSEU</name>
<dbReference type="InterPro" id="IPR036513">
    <property type="entry name" value="STAS_dom_sf"/>
</dbReference>
<proteinExistence type="inferred from homology"/>
<evidence type="ECO:0000256" key="3">
    <source>
        <dbReference type="SAM" id="MobiDB-lite"/>
    </source>
</evidence>
<organism evidence="5 6">
    <name type="scientific">Pseudonocardia kongjuensis</name>
    <dbReference type="NCBI Taxonomy" id="102227"/>
    <lineage>
        <taxon>Bacteria</taxon>
        <taxon>Bacillati</taxon>
        <taxon>Actinomycetota</taxon>
        <taxon>Actinomycetes</taxon>
        <taxon>Pseudonocardiales</taxon>
        <taxon>Pseudonocardiaceae</taxon>
        <taxon>Pseudonocardia</taxon>
    </lineage>
</organism>
<gene>
    <name evidence="5" type="ORF">GCM10009613_30380</name>
</gene>
<evidence type="ECO:0000259" key="4">
    <source>
        <dbReference type="PROSITE" id="PS50801"/>
    </source>
</evidence>
<dbReference type="CDD" id="cd07043">
    <property type="entry name" value="STAS_anti-anti-sigma_factors"/>
    <property type="match status" value="1"/>
</dbReference>
<dbReference type="RefSeq" id="WP_344022787.1">
    <property type="nucleotide sequence ID" value="NZ_BAAAJK010000010.1"/>
</dbReference>
<evidence type="ECO:0000313" key="5">
    <source>
        <dbReference type="EMBL" id="GAA1390164.1"/>
    </source>
</evidence>
<sequence>MTDPRRPGPGDTDGAPGGTTRTDATPPADGPEDVDPADVDSADVDPADGLEIGTATPAEGVVVVTVSGELDMLTAPELRAAVADRIPSVELVVLALDGVRFLGTSGLAALIELREQAHRTGVELRIACTERRVLRPIGIAGLHHLFDIHDDVPAALNS</sequence>
<dbReference type="PANTHER" id="PTHR33495">
    <property type="entry name" value="ANTI-SIGMA FACTOR ANTAGONIST TM_1081-RELATED-RELATED"/>
    <property type="match status" value="1"/>
</dbReference>
<dbReference type="PANTHER" id="PTHR33495:SF2">
    <property type="entry name" value="ANTI-SIGMA FACTOR ANTAGONIST TM_1081-RELATED"/>
    <property type="match status" value="1"/>
</dbReference>
<dbReference type="PROSITE" id="PS50801">
    <property type="entry name" value="STAS"/>
    <property type="match status" value="1"/>
</dbReference>
<feature type="region of interest" description="Disordered" evidence="3">
    <location>
        <begin position="1"/>
        <end position="53"/>
    </location>
</feature>
<keyword evidence="6" id="KW-1185">Reference proteome</keyword>
<dbReference type="Gene3D" id="3.30.750.24">
    <property type="entry name" value="STAS domain"/>
    <property type="match status" value="1"/>
</dbReference>
<dbReference type="EMBL" id="BAAAJK010000010">
    <property type="protein sequence ID" value="GAA1390164.1"/>
    <property type="molecule type" value="Genomic_DNA"/>
</dbReference>
<dbReference type="InterPro" id="IPR003658">
    <property type="entry name" value="Anti-sigma_ant"/>
</dbReference>
<dbReference type="InterPro" id="IPR002645">
    <property type="entry name" value="STAS_dom"/>
</dbReference>
<protein>
    <recommendedName>
        <fullName evidence="2">Anti-sigma factor antagonist</fullName>
    </recommendedName>
</protein>
<dbReference type="Proteomes" id="UP001501414">
    <property type="component" value="Unassembled WGS sequence"/>
</dbReference>
<evidence type="ECO:0000256" key="1">
    <source>
        <dbReference type="ARBA" id="ARBA00009013"/>
    </source>
</evidence>
<dbReference type="SUPFAM" id="SSF52091">
    <property type="entry name" value="SpoIIaa-like"/>
    <property type="match status" value="1"/>
</dbReference>
<evidence type="ECO:0000313" key="6">
    <source>
        <dbReference type="Proteomes" id="UP001501414"/>
    </source>
</evidence>
<comment type="caution">
    <text evidence="5">The sequence shown here is derived from an EMBL/GenBank/DDBJ whole genome shotgun (WGS) entry which is preliminary data.</text>
</comment>
<comment type="similarity">
    <text evidence="1 2">Belongs to the anti-sigma-factor antagonist family.</text>
</comment>
<accession>A0ABP4IGU5</accession>
<dbReference type="NCBIfam" id="TIGR00377">
    <property type="entry name" value="ant_ant_sig"/>
    <property type="match status" value="1"/>
</dbReference>
<feature type="compositionally biased region" description="Acidic residues" evidence="3">
    <location>
        <begin position="30"/>
        <end position="48"/>
    </location>
</feature>
<evidence type="ECO:0000256" key="2">
    <source>
        <dbReference type="RuleBase" id="RU003749"/>
    </source>
</evidence>
<feature type="compositionally biased region" description="Low complexity" evidence="3">
    <location>
        <begin position="9"/>
        <end position="27"/>
    </location>
</feature>
<dbReference type="Pfam" id="PF01740">
    <property type="entry name" value="STAS"/>
    <property type="match status" value="1"/>
</dbReference>
<reference evidence="6" key="1">
    <citation type="journal article" date="2019" name="Int. J. Syst. Evol. Microbiol.">
        <title>The Global Catalogue of Microorganisms (GCM) 10K type strain sequencing project: providing services to taxonomists for standard genome sequencing and annotation.</title>
        <authorList>
            <consortium name="The Broad Institute Genomics Platform"/>
            <consortium name="The Broad Institute Genome Sequencing Center for Infectious Disease"/>
            <person name="Wu L."/>
            <person name="Ma J."/>
        </authorList>
    </citation>
    <scope>NUCLEOTIDE SEQUENCE [LARGE SCALE GENOMIC DNA]</scope>
    <source>
        <strain evidence="6">JCM 11896</strain>
    </source>
</reference>
<feature type="domain" description="STAS" evidence="4">
    <location>
        <begin position="59"/>
        <end position="158"/>
    </location>
</feature>